<evidence type="ECO:0000313" key="1">
    <source>
        <dbReference type="EMBL" id="KAL3510026.1"/>
    </source>
</evidence>
<comment type="caution">
    <text evidence="1">The sequence shown here is derived from an EMBL/GenBank/DDBJ whole genome shotgun (WGS) entry which is preliminary data.</text>
</comment>
<protein>
    <submittedName>
        <fullName evidence="1">Uncharacterized protein</fullName>
    </submittedName>
</protein>
<dbReference type="AlphaFoldDB" id="A0ABD2YTX3"/>
<organism evidence="1 2">
    <name type="scientific">Cinchona calisaya</name>
    <dbReference type="NCBI Taxonomy" id="153742"/>
    <lineage>
        <taxon>Eukaryota</taxon>
        <taxon>Viridiplantae</taxon>
        <taxon>Streptophyta</taxon>
        <taxon>Embryophyta</taxon>
        <taxon>Tracheophyta</taxon>
        <taxon>Spermatophyta</taxon>
        <taxon>Magnoliopsida</taxon>
        <taxon>eudicotyledons</taxon>
        <taxon>Gunneridae</taxon>
        <taxon>Pentapetalae</taxon>
        <taxon>asterids</taxon>
        <taxon>lamiids</taxon>
        <taxon>Gentianales</taxon>
        <taxon>Rubiaceae</taxon>
        <taxon>Cinchonoideae</taxon>
        <taxon>Cinchoneae</taxon>
        <taxon>Cinchona</taxon>
    </lineage>
</organism>
<proteinExistence type="predicted"/>
<evidence type="ECO:0000313" key="2">
    <source>
        <dbReference type="Proteomes" id="UP001630127"/>
    </source>
</evidence>
<accession>A0ABD2YTX3</accession>
<name>A0ABD2YTX3_9GENT</name>
<gene>
    <name evidence="1" type="ORF">ACH5RR_029427</name>
</gene>
<reference evidence="1 2" key="1">
    <citation type="submission" date="2024-11" db="EMBL/GenBank/DDBJ databases">
        <title>A near-complete genome assembly of Cinchona calisaya.</title>
        <authorList>
            <person name="Lian D.C."/>
            <person name="Zhao X.W."/>
            <person name="Wei L."/>
        </authorList>
    </citation>
    <scope>NUCLEOTIDE SEQUENCE [LARGE SCALE GENOMIC DNA]</scope>
    <source>
        <tissue evidence="1">Nenye</tissue>
    </source>
</reference>
<sequence length="114" mass="13155">MTVHMMILFQSLDSLKFSYTLALLEPAPSCLYKTHSPRSPLLRVEPELVPKLFTMQSSKLARYKFQVLCYDSKSLYFKDGFDSAGGRWKDDTLTWVKIPCQLLLNADITWINTT</sequence>
<dbReference type="EMBL" id="JBJUIK010000012">
    <property type="protein sequence ID" value="KAL3510026.1"/>
    <property type="molecule type" value="Genomic_DNA"/>
</dbReference>
<keyword evidence="2" id="KW-1185">Reference proteome</keyword>
<dbReference type="Proteomes" id="UP001630127">
    <property type="component" value="Unassembled WGS sequence"/>
</dbReference>